<dbReference type="RefSeq" id="WP_379906758.1">
    <property type="nucleotide sequence ID" value="NZ_JBHRTR010000054.1"/>
</dbReference>
<evidence type="ECO:0000313" key="2">
    <source>
        <dbReference type="EMBL" id="MFC3231289.1"/>
    </source>
</evidence>
<dbReference type="EMBL" id="JBHRTR010000054">
    <property type="protein sequence ID" value="MFC3231289.1"/>
    <property type="molecule type" value="Genomic_DNA"/>
</dbReference>
<evidence type="ECO:0000256" key="1">
    <source>
        <dbReference type="SAM" id="MobiDB-lite"/>
    </source>
</evidence>
<protein>
    <submittedName>
        <fullName evidence="2">Uncharacterized protein</fullName>
    </submittedName>
</protein>
<name>A0ABV7L9T6_9PROT</name>
<sequence length="43" mass="4761">MTRTQTKPNGPFAPKRNTAERRTAAVDLDRVSAGSTFLEQLDL</sequence>
<proteinExistence type="predicted"/>
<reference evidence="3" key="1">
    <citation type="journal article" date="2019" name="Int. J. Syst. Evol. Microbiol.">
        <title>The Global Catalogue of Microorganisms (GCM) 10K type strain sequencing project: providing services to taxonomists for standard genome sequencing and annotation.</title>
        <authorList>
            <consortium name="The Broad Institute Genomics Platform"/>
            <consortium name="The Broad Institute Genome Sequencing Center for Infectious Disease"/>
            <person name="Wu L."/>
            <person name="Ma J."/>
        </authorList>
    </citation>
    <scope>NUCLEOTIDE SEQUENCE [LARGE SCALE GENOMIC DNA]</scope>
    <source>
        <strain evidence="3">KCTC 42964</strain>
    </source>
</reference>
<dbReference type="Proteomes" id="UP001595528">
    <property type="component" value="Unassembled WGS sequence"/>
</dbReference>
<feature type="region of interest" description="Disordered" evidence="1">
    <location>
        <begin position="1"/>
        <end position="22"/>
    </location>
</feature>
<gene>
    <name evidence="2" type="ORF">ACFOGJ_28835</name>
</gene>
<accession>A0ABV7L9T6</accession>
<keyword evidence="3" id="KW-1185">Reference proteome</keyword>
<organism evidence="2 3">
    <name type="scientific">Marinibaculum pumilum</name>
    <dbReference type="NCBI Taxonomy" id="1766165"/>
    <lineage>
        <taxon>Bacteria</taxon>
        <taxon>Pseudomonadati</taxon>
        <taxon>Pseudomonadota</taxon>
        <taxon>Alphaproteobacteria</taxon>
        <taxon>Rhodospirillales</taxon>
        <taxon>Rhodospirillaceae</taxon>
        <taxon>Marinibaculum</taxon>
    </lineage>
</organism>
<comment type="caution">
    <text evidence="2">The sequence shown here is derived from an EMBL/GenBank/DDBJ whole genome shotgun (WGS) entry which is preliminary data.</text>
</comment>
<evidence type="ECO:0000313" key="3">
    <source>
        <dbReference type="Proteomes" id="UP001595528"/>
    </source>
</evidence>